<feature type="non-terminal residue" evidence="3">
    <location>
        <position position="115"/>
    </location>
</feature>
<dbReference type="SUPFAM" id="SSF51905">
    <property type="entry name" value="FAD/NAD(P)-binding domain"/>
    <property type="match status" value="1"/>
</dbReference>
<dbReference type="Proteomes" id="UP000007151">
    <property type="component" value="Unassembled WGS sequence"/>
</dbReference>
<reference evidence="3 4" key="1">
    <citation type="journal article" date="2011" name="Cell">
        <title>The monarch butterfly genome yields insights into long-distance migration.</title>
        <authorList>
            <person name="Zhan S."/>
            <person name="Merlin C."/>
            <person name="Boore J.L."/>
            <person name="Reppert S.M."/>
        </authorList>
    </citation>
    <scope>NUCLEOTIDE SEQUENCE [LARGE SCALE GENOMIC DNA]</scope>
    <source>
        <strain evidence="3">F-2</strain>
    </source>
</reference>
<dbReference type="PANTHER" id="PTHR11552:SF147">
    <property type="entry name" value="CHOLINE DEHYDROGENASE, MITOCHONDRIAL"/>
    <property type="match status" value="1"/>
</dbReference>
<keyword evidence="2" id="KW-0472">Membrane</keyword>
<name>A0A212FPD3_DANPL</name>
<proteinExistence type="inferred from homology"/>
<keyword evidence="4" id="KW-1185">Reference proteome</keyword>
<dbReference type="InterPro" id="IPR012132">
    <property type="entry name" value="GMC_OxRdtase"/>
</dbReference>
<keyword evidence="2" id="KW-0812">Transmembrane</keyword>
<dbReference type="STRING" id="278856.A0A212FPD3"/>
<dbReference type="GO" id="GO:0050660">
    <property type="term" value="F:flavin adenine dinucleotide binding"/>
    <property type="evidence" value="ECO:0007669"/>
    <property type="project" value="InterPro"/>
</dbReference>
<comment type="caution">
    <text evidence="3">The sequence shown here is derived from an EMBL/GenBank/DDBJ whole genome shotgun (WGS) entry which is preliminary data.</text>
</comment>
<sequence>MTHIYLFQFFIFSICVNFFSIFTWLIYYSGLLTSNLFQDIKSEYDYIIVGSGTAGSLIAHRLAETNYTYIVIEAGGFGHHFHDIPAFGPLLLGSHFDWGFETVPQDNACLAMDGH</sequence>
<dbReference type="EMBL" id="AGBW02002973">
    <property type="protein sequence ID" value="OWR55602.1"/>
    <property type="molecule type" value="Genomic_DNA"/>
</dbReference>
<dbReference type="Pfam" id="PF13450">
    <property type="entry name" value="NAD_binding_8"/>
    <property type="match status" value="1"/>
</dbReference>
<evidence type="ECO:0000313" key="4">
    <source>
        <dbReference type="Proteomes" id="UP000007151"/>
    </source>
</evidence>
<dbReference type="KEGG" id="dpl:KGM_215066A"/>
<dbReference type="InParanoid" id="A0A212FPD3"/>
<dbReference type="AlphaFoldDB" id="A0A212FPD3"/>
<gene>
    <name evidence="3" type="ORF">KGM_215066A</name>
</gene>
<evidence type="ECO:0000256" key="2">
    <source>
        <dbReference type="SAM" id="Phobius"/>
    </source>
</evidence>
<evidence type="ECO:0000256" key="1">
    <source>
        <dbReference type="ARBA" id="ARBA00010790"/>
    </source>
</evidence>
<feature type="transmembrane region" description="Helical" evidence="2">
    <location>
        <begin position="6"/>
        <end position="28"/>
    </location>
</feature>
<dbReference type="Gene3D" id="3.50.50.60">
    <property type="entry name" value="FAD/NAD(P)-binding domain"/>
    <property type="match status" value="1"/>
</dbReference>
<dbReference type="InterPro" id="IPR036188">
    <property type="entry name" value="FAD/NAD-bd_sf"/>
</dbReference>
<keyword evidence="2" id="KW-1133">Transmembrane helix</keyword>
<dbReference type="PANTHER" id="PTHR11552">
    <property type="entry name" value="GLUCOSE-METHANOL-CHOLINE GMC OXIDOREDUCTASE"/>
    <property type="match status" value="1"/>
</dbReference>
<dbReference type="GO" id="GO:0016491">
    <property type="term" value="F:oxidoreductase activity"/>
    <property type="evidence" value="ECO:0007669"/>
    <property type="project" value="TreeGrafter"/>
</dbReference>
<protein>
    <submittedName>
        <fullName evidence="3">Glucose dehydrogenase</fullName>
    </submittedName>
</protein>
<accession>A0A212FPD3</accession>
<dbReference type="Gene3D" id="3.30.560.10">
    <property type="entry name" value="Glucose Oxidase, domain 3"/>
    <property type="match status" value="1"/>
</dbReference>
<comment type="similarity">
    <text evidence="1">Belongs to the GMC oxidoreductase family.</text>
</comment>
<organism evidence="3 4">
    <name type="scientific">Danaus plexippus plexippus</name>
    <dbReference type="NCBI Taxonomy" id="278856"/>
    <lineage>
        <taxon>Eukaryota</taxon>
        <taxon>Metazoa</taxon>
        <taxon>Ecdysozoa</taxon>
        <taxon>Arthropoda</taxon>
        <taxon>Hexapoda</taxon>
        <taxon>Insecta</taxon>
        <taxon>Pterygota</taxon>
        <taxon>Neoptera</taxon>
        <taxon>Endopterygota</taxon>
        <taxon>Lepidoptera</taxon>
        <taxon>Glossata</taxon>
        <taxon>Ditrysia</taxon>
        <taxon>Papilionoidea</taxon>
        <taxon>Nymphalidae</taxon>
        <taxon>Danainae</taxon>
        <taxon>Danaini</taxon>
        <taxon>Danaina</taxon>
        <taxon>Danaus</taxon>
        <taxon>Danaus</taxon>
    </lineage>
</organism>
<evidence type="ECO:0000313" key="3">
    <source>
        <dbReference type="EMBL" id="OWR55602.1"/>
    </source>
</evidence>